<dbReference type="Pfam" id="PF04405">
    <property type="entry name" value="ScdA_N"/>
    <property type="match status" value="1"/>
</dbReference>
<dbReference type="AlphaFoldDB" id="A0AAW4KY46"/>
<evidence type="ECO:0000256" key="4">
    <source>
        <dbReference type="ARBA" id="ARBA00023004"/>
    </source>
</evidence>
<keyword evidence="4" id="KW-0408">Iron</keyword>
<organism evidence="6 7">
    <name type="scientific">Geoanaerobacter pelophilus</name>
    <dbReference type="NCBI Taxonomy" id="60036"/>
    <lineage>
        <taxon>Bacteria</taxon>
        <taxon>Pseudomonadati</taxon>
        <taxon>Thermodesulfobacteriota</taxon>
        <taxon>Desulfuromonadia</taxon>
        <taxon>Geobacterales</taxon>
        <taxon>Geobacteraceae</taxon>
        <taxon>Geoanaerobacter</taxon>
    </lineage>
</organism>
<proteinExistence type="predicted"/>
<dbReference type="PANTHER" id="PTHR36438">
    <property type="entry name" value="IRON-SULFUR CLUSTER REPAIR PROTEIN YTFE"/>
    <property type="match status" value="1"/>
</dbReference>
<reference evidence="6 7" key="1">
    <citation type="submission" date="2021-05" db="EMBL/GenBank/DDBJ databases">
        <title>The draft genome of Geobacter pelophilus DSM 12255.</title>
        <authorList>
            <person name="Xu Z."/>
            <person name="Masuda Y."/>
            <person name="Itoh H."/>
            <person name="Senoo K."/>
        </authorList>
    </citation>
    <scope>NUCLEOTIDE SEQUENCE [LARGE SCALE GENOMIC DNA]</scope>
    <source>
        <strain evidence="6 7">DSM 12255</strain>
    </source>
</reference>
<dbReference type="InterPro" id="IPR019903">
    <property type="entry name" value="RIC_family"/>
</dbReference>
<dbReference type="Pfam" id="PF01814">
    <property type="entry name" value="Hemerythrin"/>
    <property type="match status" value="1"/>
</dbReference>
<dbReference type="NCBIfam" id="TIGR03652">
    <property type="entry name" value="FeS_repair_RIC"/>
    <property type="match status" value="1"/>
</dbReference>
<keyword evidence="2" id="KW-0963">Cytoplasm</keyword>
<sequence length="242" mass="27522">MKESTLQTNYTLNTTIGEIVAADYRTAKVFESHGIDFCCGGKVALSSICQEKAINPDTLLREIEAIKSEQIDRSQNYTSWELPFLVDYIVNTHHAYLKENDEQIAIYARKIAEVHGAHHPEVIEIATIFGKIATDMAAHLREEEEVFFPAIKRADAERKAGNAPSKEDSNVVKESLAKLSREHEEIGDAIHMIRHLSKDYAIPKDTCNTFMITYQKLKEFEDDLHKHVHLENNILFPKASQL</sequence>
<evidence type="ECO:0000313" key="6">
    <source>
        <dbReference type="EMBL" id="MBT0663558.1"/>
    </source>
</evidence>
<evidence type="ECO:0000259" key="5">
    <source>
        <dbReference type="Pfam" id="PF01814"/>
    </source>
</evidence>
<dbReference type="Gene3D" id="1.20.120.520">
    <property type="entry name" value="nmb1532 protein domain like"/>
    <property type="match status" value="1"/>
</dbReference>
<gene>
    <name evidence="6" type="primary">ric</name>
    <name evidence="6" type="ORF">KI809_04510</name>
</gene>
<dbReference type="InterPro" id="IPR012312">
    <property type="entry name" value="Hemerythrin-like"/>
</dbReference>
<comment type="subcellular location">
    <subcellularLocation>
        <location evidence="1">Cytoplasm</location>
    </subcellularLocation>
</comment>
<feature type="domain" description="Hemerythrin-like" evidence="5">
    <location>
        <begin position="89"/>
        <end position="239"/>
    </location>
</feature>
<name>A0AAW4KY46_9BACT</name>
<comment type="caution">
    <text evidence="6">The sequence shown here is derived from an EMBL/GenBank/DDBJ whole genome shotgun (WGS) entry which is preliminary data.</text>
</comment>
<evidence type="ECO:0000313" key="7">
    <source>
        <dbReference type="Proteomes" id="UP000811899"/>
    </source>
</evidence>
<evidence type="ECO:0000256" key="2">
    <source>
        <dbReference type="ARBA" id="ARBA00022490"/>
    </source>
</evidence>
<dbReference type="Proteomes" id="UP000811899">
    <property type="component" value="Unassembled WGS sequence"/>
</dbReference>
<keyword evidence="7" id="KW-1185">Reference proteome</keyword>
<accession>A0AAW4KY46</accession>
<dbReference type="PANTHER" id="PTHR36438:SF1">
    <property type="entry name" value="IRON-SULFUR CLUSTER REPAIR PROTEIN YTFE"/>
    <property type="match status" value="1"/>
</dbReference>
<evidence type="ECO:0000256" key="1">
    <source>
        <dbReference type="ARBA" id="ARBA00004496"/>
    </source>
</evidence>
<keyword evidence="3" id="KW-0479">Metal-binding</keyword>
<dbReference type="Gene3D" id="1.10.3910.10">
    <property type="entry name" value="SP0561-like"/>
    <property type="match status" value="1"/>
</dbReference>
<protein>
    <submittedName>
        <fullName evidence="6">Iron-sulfur cluster repair di-iron protein</fullName>
    </submittedName>
</protein>
<evidence type="ECO:0000256" key="3">
    <source>
        <dbReference type="ARBA" id="ARBA00022723"/>
    </source>
</evidence>
<dbReference type="EMBL" id="JAHCVJ010000001">
    <property type="protein sequence ID" value="MBT0663558.1"/>
    <property type="molecule type" value="Genomic_DNA"/>
</dbReference>
<dbReference type="InterPro" id="IPR038062">
    <property type="entry name" value="ScdA-like_N_sf"/>
</dbReference>
<dbReference type="GO" id="GO:0046872">
    <property type="term" value="F:metal ion binding"/>
    <property type="evidence" value="ECO:0007669"/>
    <property type="project" value="UniProtKB-KW"/>
</dbReference>
<dbReference type="RefSeq" id="WP_214170288.1">
    <property type="nucleotide sequence ID" value="NZ_JAHCVJ010000001.1"/>
</dbReference>
<dbReference type="GO" id="GO:0005737">
    <property type="term" value="C:cytoplasm"/>
    <property type="evidence" value="ECO:0007669"/>
    <property type="project" value="UniProtKB-SubCell"/>
</dbReference>